<reference evidence="1 2" key="1">
    <citation type="submission" date="2023-03" db="EMBL/GenBank/DDBJ databases">
        <title>Genome sequence of Lichtheimia ornata CBS 291.66.</title>
        <authorList>
            <person name="Mohabir J.T."/>
            <person name="Shea T.P."/>
            <person name="Kurbessoian T."/>
            <person name="Berby B."/>
            <person name="Fontaine J."/>
            <person name="Livny J."/>
            <person name="Gnirke A."/>
            <person name="Stajich J.E."/>
            <person name="Cuomo C.A."/>
        </authorList>
    </citation>
    <scope>NUCLEOTIDE SEQUENCE [LARGE SCALE GENOMIC DNA]</scope>
    <source>
        <strain evidence="1">CBS 291.66</strain>
    </source>
</reference>
<dbReference type="GeneID" id="83209541"/>
<dbReference type="RefSeq" id="XP_058347342.1">
    <property type="nucleotide sequence ID" value="XM_058482211.1"/>
</dbReference>
<dbReference type="AlphaFoldDB" id="A0AAD7VB86"/>
<dbReference type="Proteomes" id="UP001234581">
    <property type="component" value="Unassembled WGS sequence"/>
</dbReference>
<gene>
    <name evidence="1" type="ORF">O0I10_002123</name>
</gene>
<dbReference type="InterPro" id="IPR040632">
    <property type="entry name" value="Sulfotransfer_4"/>
</dbReference>
<proteinExistence type="predicted"/>
<evidence type="ECO:0000313" key="2">
    <source>
        <dbReference type="Proteomes" id="UP001234581"/>
    </source>
</evidence>
<accession>A0AAD7VB86</accession>
<dbReference type="InterPro" id="IPR027417">
    <property type="entry name" value="P-loop_NTPase"/>
</dbReference>
<name>A0AAD7VB86_9FUNG</name>
<organism evidence="1 2">
    <name type="scientific">Lichtheimia ornata</name>
    <dbReference type="NCBI Taxonomy" id="688661"/>
    <lineage>
        <taxon>Eukaryota</taxon>
        <taxon>Fungi</taxon>
        <taxon>Fungi incertae sedis</taxon>
        <taxon>Mucoromycota</taxon>
        <taxon>Mucoromycotina</taxon>
        <taxon>Mucoromycetes</taxon>
        <taxon>Mucorales</taxon>
        <taxon>Lichtheimiaceae</taxon>
        <taxon>Lichtheimia</taxon>
    </lineage>
</organism>
<dbReference type="Pfam" id="PF17784">
    <property type="entry name" value="Sulfotransfer_4"/>
    <property type="match status" value="1"/>
</dbReference>
<sequence>MAPLKMIGAGYGRTGTVSLRIALNMLGYNCLHLIDFTTADRHPEKFLDAYLNPGKLVDWDELHTNDCPASVQHPHPSTFLIRGDLTEKRSNREHHPISQKSFCKVICKQPANSPFLPFTFVVQSNAYERLSCSSPSFPSLSFLDPRGSD</sequence>
<dbReference type="Gene3D" id="3.40.50.300">
    <property type="entry name" value="P-loop containing nucleotide triphosphate hydrolases"/>
    <property type="match status" value="1"/>
</dbReference>
<evidence type="ECO:0000313" key="1">
    <source>
        <dbReference type="EMBL" id="KAJ8662429.1"/>
    </source>
</evidence>
<comment type="caution">
    <text evidence="1">The sequence shown here is derived from an EMBL/GenBank/DDBJ whole genome shotgun (WGS) entry which is preliminary data.</text>
</comment>
<protein>
    <submittedName>
        <fullName evidence="1">Uncharacterized protein</fullName>
    </submittedName>
</protein>
<keyword evidence="2" id="KW-1185">Reference proteome</keyword>
<dbReference type="EMBL" id="JARTCD010000005">
    <property type="protein sequence ID" value="KAJ8662429.1"/>
    <property type="molecule type" value="Genomic_DNA"/>
</dbReference>